<name>A0A2P5FEH6_TREOI</name>
<feature type="compositionally biased region" description="Basic and acidic residues" evidence="1">
    <location>
        <begin position="242"/>
        <end position="252"/>
    </location>
</feature>
<keyword evidence="2" id="KW-0418">Kinase</keyword>
<dbReference type="InParanoid" id="A0A2P5FEH6"/>
<feature type="compositionally biased region" description="Acidic residues" evidence="1">
    <location>
        <begin position="271"/>
        <end position="281"/>
    </location>
</feature>
<keyword evidence="2" id="KW-0723">Serine/threonine-protein kinase</keyword>
<dbReference type="Proteomes" id="UP000237000">
    <property type="component" value="Unassembled WGS sequence"/>
</dbReference>
<reference evidence="3" key="1">
    <citation type="submission" date="2016-06" db="EMBL/GenBank/DDBJ databases">
        <title>Parallel loss of symbiosis genes in relatives of nitrogen-fixing non-legume Parasponia.</title>
        <authorList>
            <person name="Van Velzen R."/>
            <person name="Holmer R."/>
            <person name="Bu F."/>
            <person name="Rutten L."/>
            <person name="Van Zeijl A."/>
            <person name="Liu W."/>
            <person name="Santuari L."/>
            <person name="Cao Q."/>
            <person name="Sharma T."/>
            <person name="Shen D."/>
            <person name="Roswanjaya Y."/>
            <person name="Wardhani T."/>
            <person name="Kalhor M.S."/>
            <person name="Jansen J."/>
            <person name="Van den Hoogen J."/>
            <person name="Gungor B."/>
            <person name="Hartog M."/>
            <person name="Hontelez J."/>
            <person name="Verver J."/>
            <person name="Yang W.-C."/>
            <person name="Schijlen E."/>
            <person name="Repin R."/>
            <person name="Schilthuizen M."/>
            <person name="Schranz E."/>
            <person name="Heidstra R."/>
            <person name="Miyata K."/>
            <person name="Fedorova E."/>
            <person name="Kohlen W."/>
            <person name="Bisseling T."/>
            <person name="Smit S."/>
            <person name="Geurts R."/>
        </authorList>
    </citation>
    <scope>NUCLEOTIDE SEQUENCE [LARGE SCALE GENOMIC DNA]</scope>
    <source>
        <strain evidence="3">cv. RG33-2</strain>
    </source>
</reference>
<organism evidence="2 3">
    <name type="scientific">Trema orientale</name>
    <name type="common">Charcoal tree</name>
    <name type="synonym">Celtis orientalis</name>
    <dbReference type="NCBI Taxonomy" id="63057"/>
    <lineage>
        <taxon>Eukaryota</taxon>
        <taxon>Viridiplantae</taxon>
        <taxon>Streptophyta</taxon>
        <taxon>Embryophyta</taxon>
        <taxon>Tracheophyta</taxon>
        <taxon>Spermatophyta</taxon>
        <taxon>Magnoliopsida</taxon>
        <taxon>eudicotyledons</taxon>
        <taxon>Gunneridae</taxon>
        <taxon>Pentapetalae</taxon>
        <taxon>rosids</taxon>
        <taxon>fabids</taxon>
        <taxon>Rosales</taxon>
        <taxon>Cannabaceae</taxon>
        <taxon>Trema</taxon>
    </lineage>
</organism>
<dbReference type="CDD" id="cd22671">
    <property type="entry name" value="FHA_APTX-like"/>
    <property type="match status" value="1"/>
</dbReference>
<feature type="compositionally biased region" description="Basic residues" evidence="1">
    <location>
        <begin position="196"/>
        <end position="208"/>
    </location>
</feature>
<dbReference type="EMBL" id="JXTC01000040">
    <property type="protein sequence ID" value="PON96169.1"/>
    <property type="molecule type" value="Genomic_DNA"/>
</dbReference>
<dbReference type="AlphaFoldDB" id="A0A2P5FEH6"/>
<dbReference type="InterPro" id="IPR008984">
    <property type="entry name" value="SMAD_FHA_dom_sf"/>
</dbReference>
<protein>
    <submittedName>
        <fullName evidence="2">Serine/threonine protein kinase</fullName>
    </submittedName>
</protein>
<feature type="compositionally biased region" description="Acidic residues" evidence="1">
    <location>
        <begin position="182"/>
        <end position="192"/>
    </location>
</feature>
<keyword evidence="2" id="KW-0808">Transferase</keyword>
<dbReference type="Gene3D" id="2.60.200.20">
    <property type="match status" value="1"/>
</dbReference>
<sequence length="314" mass="35755">MAMEIEGQDGAKFELENGHKTVFGRGFGLSTDDRTVSRHHVALEVKPGPTEPRVSFEVLGKNPVWVWSKEDGEVRVFRRSEKGELAAGDWFCVSGKGPSWFNLRNFGVEEDRGKRIFEGESELAESLGAGSEFEGFDISGIDPVKEFGFVVMGHEFDLYPKHVIRDVKSWDWFLEEDSKGSEDDDDDDDDDEFEKKKKKGVRKKRKKSEKNEDDNWTGESEDDKDVVSNMRKTNNRPKYSTRSKDRDNKPPLKDTQGSKTSQQKKIHRADDDDDDDDEDETLGGFIAGDDELDQDEETGGDDDEEEAEFEDDDD</sequence>
<accession>A0A2P5FEH6</accession>
<dbReference type="STRING" id="63057.A0A2P5FEH6"/>
<dbReference type="FunCoup" id="A0A2P5FEH6">
    <property type="interactions" value="641"/>
</dbReference>
<evidence type="ECO:0000313" key="3">
    <source>
        <dbReference type="Proteomes" id="UP000237000"/>
    </source>
</evidence>
<dbReference type="SUPFAM" id="SSF49879">
    <property type="entry name" value="SMAD/FHA domain"/>
    <property type="match status" value="1"/>
</dbReference>
<keyword evidence="3" id="KW-1185">Reference proteome</keyword>
<proteinExistence type="predicted"/>
<comment type="caution">
    <text evidence="2">The sequence shown here is derived from an EMBL/GenBank/DDBJ whole genome shotgun (WGS) entry which is preliminary data.</text>
</comment>
<dbReference type="GO" id="GO:0004674">
    <property type="term" value="F:protein serine/threonine kinase activity"/>
    <property type="evidence" value="ECO:0007669"/>
    <property type="project" value="UniProtKB-KW"/>
</dbReference>
<feature type="region of interest" description="Disordered" evidence="1">
    <location>
        <begin position="177"/>
        <end position="314"/>
    </location>
</feature>
<dbReference type="PANTHER" id="PTHR37733">
    <property type="entry name" value="SMAD/FHA DOMAIN-CONTAINING PROTEIN"/>
    <property type="match status" value="1"/>
</dbReference>
<feature type="compositionally biased region" description="Acidic residues" evidence="1">
    <location>
        <begin position="211"/>
        <end position="224"/>
    </location>
</feature>
<gene>
    <name evidence="2" type="ORF">TorRG33x02_080990</name>
</gene>
<feature type="compositionally biased region" description="Acidic residues" evidence="1">
    <location>
        <begin position="288"/>
        <end position="314"/>
    </location>
</feature>
<dbReference type="PANTHER" id="PTHR37733:SF1">
    <property type="entry name" value="SMAD_FHA DOMAIN-CONTAINING PROTEIN"/>
    <property type="match status" value="1"/>
</dbReference>
<evidence type="ECO:0000256" key="1">
    <source>
        <dbReference type="SAM" id="MobiDB-lite"/>
    </source>
</evidence>
<evidence type="ECO:0000313" key="2">
    <source>
        <dbReference type="EMBL" id="PON96169.1"/>
    </source>
</evidence>
<dbReference type="OrthoDB" id="688570at2759"/>